<evidence type="ECO:0000313" key="4">
    <source>
        <dbReference type="EMBL" id="RGS45854.1"/>
    </source>
</evidence>
<evidence type="ECO:0000313" key="2">
    <source>
        <dbReference type="EMBL" id="MQN09703.1"/>
    </source>
</evidence>
<accession>A0A3R5WUJ9</accession>
<name>A0A3R5WUJ9_9BACT</name>
<proteinExistence type="predicted"/>
<dbReference type="EMBL" id="VZCY01000061">
    <property type="protein sequence ID" value="MQN09703.1"/>
    <property type="molecule type" value="Genomic_DNA"/>
</dbReference>
<dbReference type="EMBL" id="QRVN01000028">
    <property type="protein sequence ID" value="RGS45854.1"/>
    <property type="molecule type" value="Genomic_DNA"/>
</dbReference>
<organism evidence="4 5">
    <name type="scientific">Segatella copri</name>
    <dbReference type="NCBI Taxonomy" id="165179"/>
    <lineage>
        <taxon>Bacteria</taxon>
        <taxon>Pseudomonadati</taxon>
        <taxon>Bacteroidota</taxon>
        <taxon>Bacteroidia</taxon>
        <taxon>Bacteroidales</taxon>
        <taxon>Prevotellaceae</taxon>
        <taxon>Segatella</taxon>
    </lineage>
</organism>
<feature type="compositionally biased region" description="Basic and acidic residues" evidence="1">
    <location>
        <begin position="21"/>
        <end position="39"/>
    </location>
</feature>
<reference evidence="6" key="2">
    <citation type="submission" date="2019-09" db="EMBL/GenBank/DDBJ databases">
        <title>Distinct polysaccharide growth profiles of human intestinal Prevotella copri isolates.</title>
        <authorList>
            <person name="Fehlner-Peach H."/>
            <person name="Magnabosco C."/>
            <person name="Raghavan V."/>
            <person name="Scher J.U."/>
            <person name="Tett A."/>
            <person name="Cox L.M."/>
            <person name="Gottsegen C."/>
            <person name="Watters A."/>
            <person name="Wiltshire- Gordon J.D."/>
            <person name="Segata N."/>
            <person name="Bonneau R."/>
            <person name="Littman D.R."/>
        </authorList>
    </citation>
    <scope>NUCLEOTIDE SEQUENCE [LARGE SCALE GENOMIC DNA]</scope>
    <source>
        <strain evidence="6">iAK279</strain>
    </source>
</reference>
<reference evidence="3" key="3">
    <citation type="submission" date="2023-10" db="EMBL/GenBank/DDBJ databases">
        <title>Distinct polysaccharide growth profiles of human intestinal Prevotella copri isolates.</title>
        <authorList>
            <person name="Fehlner-Peach H."/>
            <person name="Magnabosco C."/>
            <person name="Raghavan V."/>
            <person name="Scher J.U."/>
            <person name="Tett A."/>
            <person name="Cox L.M."/>
            <person name="Gottsegen C."/>
            <person name="Watters A."/>
            <person name="Wiltshire- Gordon J.D."/>
            <person name="Segata N."/>
            <person name="Bonneau R."/>
            <person name="Littman D.R."/>
        </authorList>
    </citation>
    <scope>NUCLEOTIDE SEQUENCE</scope>
    <source>
        <strain evidence="3">IAK279</strain>
        <strain evidence="2">IK21513</strain>
        <strain evidence="7">iK21513</strain>
    </source>
</reference>
<dbReference type="EMBL" id="VZBT01000080">
    <property type="protein sequence ID" value="MQO04484.1"/>
    <property type="molecule type" value="Genomic_DNA"/>
</dbReference>
<reference evidence="4 5" key="1">
    <citation type="submission" date="2018-08" db="EMBL/GenBank/DDBJ databases">
        <title>A genome reference for cultivated species of the human gut microbiota.</title>
        <authorList>
            <person name="Zou Y."/>
            <person name="Xue W."/>
            <person name="Luo G."/>
        </authorList>
    </citation>
    <scope>NUCLEOTIDE SEQUENCE [LARGE SCALE GENOMIC DNA]</scope>
    <source>
        <strain evidence="4 5">AF22-1</strain>
    </source>
</reference>
<comment type="caution">
    <text evidence="4">The sequence shown here is derived from an EMBL/GenBank/DDBJ whole genome shotgun (WGS) entry which is preliminary data.</text>
</comment>
<gene>
    <name evidence="4" type="ORF">DWX90_12080</name>
    <name evidence="3" type="ORF">F7D62_10280</name>
    <name evidence="2" type="ORF">F7D97_07095</name>
</gene>
<evidence type="ECO:0000256" key="1">
    <source>
        <dbReference type="SAM" id="MobiDB-lite"/>
    </source>
</evidence>
<evidence type="ECO:0000313" key="5">
    <source>
        <dbReference type="Proteomes" id="UP000286113"/>
    </source>
</evidence>
<protein>
    <submittedName>
        <fullName evidence="4">Uncharacterized protein</fullName>
    </submittedName>
</protein>
<evidence type="ECO:0000313" key="6">
    <source>
        <dbReference type="Proteomes" id="UP000390763"/>
    </source>
</evidence>
<dbReference type="Proteomes" id="UP000286113">
    <property type="component" value="Unassembled WGS sequence"/>
</dbReference>
<evidence type="ECO:0000313" key="7">
    <source>
        <dbReference type="Proteomes" id="UP000406735"/>
    </source>
</evidence>
<feature type="region of interest" description="Disordered" evidence="1">
    <location>
        <begin position="20"/>
        <end position="53"/>
    </location>
</feature>
<dbReference type="AlphaFoldDB" id="A0A3R5WUJ9"/>
<dbReference type="Proteomes" id="UP000406735">
    <property type="component" value="Unassembled WGS sequence"/>
</dbReference>
<dbReference type="Proteomes" id="UP000390763">
    <property type="component" value="Unassembled WGS sequence"/>
</dbReference>
<dbReference type="RefSeq" id="WP_119227922.1">
    <property type="nucleotide sequence ID" value="NZ_CP156891.1"/>
</dbReference>
<evidence type="ECO:0000313" key="3">
    <source>
        <dbReference type="EMBL" id="MQO04484.1"/>
    </source>
</evidence>
<sequence length="114" mass="13184">MAKKNMDILLGNILGKAAIHPQDRFDKSPGDSKEERNEVKSPQTESDSPNDEPWRHFSFICSKELVDKVQSIARKEGFTIRSFMEYVMKQGVEAYESKYGKVKKIRTKTIREVM</sequence>